<dbReference type="EMBL" id="CSAE01000091">
    <property type="protein sequence ID" value="COV33668.1"/>
    <property type="molecule type" value="Genomic_DNA"/>
</dbReference>
<name>A0A0U0QSD5_MYCTX</name>
<accession>A0A0U0QSD5</accession>
<evidence type="ECO:0000313" key="2">
    <source>
        <dbReference type="EMBL" id="COZ17783.1"/>
    </source>
</evidence>
<proteinExistence type="predicted"/>
<protein>
    <submittedName>
        <fullName evidence="1">Uncharacterized protein</fullName>
    </submittedName>
</protein>
<organism evidence="1 3">
    <name type="scientific">Mycobacterium tuberculosis</name>
    <dbReference type="NCBI Taxonomy" id="1773"/>
    <lineage>
        <taxon>Bacteria</taxon>
        <taxon>Bacillati</taxon>
        <taxon>Actinomycetota</taxon>
        <taxon>Actinomycetes</taxon>
        <taxon>Mycobacteriales</taxon>
        <taxon>Mycobacteriaceae</taxon>
        <taxon>Mycobacterium</taxon>
        <taxon>Mycobacterium tuberculosis complex</taxon>
    </lineage>
</organism>
<dbReference type="EMBL" id="CSBK01001815">
    <property type="protein sequence ID" value="COZ17783.1"/>
    <property type="molecule type" value="Genomic_DNA"/>
</dbReference>
<reference evidence="2" key="3">
    <citation type="submission" date="2015-03" db="EMBL/GenBank/DDBJ databases">
        <authorList>
            <consortium name="Pathogen Informatics"/>
            <person name="Murphy D."/>
        </authorList>
    </citation>
    <scope>NUCLEOTIDE SEQUENCE</scope>
    <source>
        <strain evidence="2">N09902308</strain>
    </source>
</reference>
<evidence type="ECO:0000313" key="3">
    <source>
        <dbReference type="Proteomes" id="UP000038802"/>
    </source>
</evidence>
<gene>
    <name evidence="1" type="ORF">ERS007703_01165</name>
    <name evidence="2" type="ORF">ERS007739_03475</name>
</gene>
<dbReference type="Proteomes" id="UP000038802">
    <property type="component" value="Unassembled WGS sequence"/>
</dbReference>
<evidence type="ECO:0000313" key="1">
    <source>
        <dbReference type="EMBL" id="COV33668.1"/>
    </source>
</evidence>
<dbReference type="Proteomes" id="UP000039021">
    <property type="component" value="Unassembled WGS sequence"/>
</dbReference>
<sequence length="81" mass="8918">MPVRFIKPPAHIQDRHRIAGLDHASQFRGGDQDLTTGLHRSPPCCLPTRLIPLSRNQCSYGQVTCTPNGSSRMPVWPGITA</sequence>
<reference evidence="3 4" key="1">
    <citation type="submission" date="2015-03" db="EMBL/GenBank/DDBJ databases">
        <authorList>
            <consortium name="Pathogen Informatics"/>
        </authorList>
    </citation>
    <scope>NUCLEOTIDE SEQUENCE [LARGE SCALE GENOMIC DNA]</scope>
    <source>
        <strain evidence="3">K00500041</strain>
        <strain evidence="4">N09902308</strain>
    </source>
</reference>
<dbReference type="AlphaFoldDB" id="A0A0U0QSD5"/>
<evidence type="ECO:0000313" key="4">
    <source>
        <dbReference type="Proteomes" id="UP000039021"/>
    </source>
</evidence>
<reference evidence="1" key="2">
    <citation type="submission" date="2015-03" db="EMBL/GenBank/DDBJ databases">
        <authorList>
            <person name="Murphy D."/>
        </authorList>
    </citation>
    <scope>NUCLEOTIDE SEQUENCE [LARGE SCALE GENOMIC DNA]</scope>
    <source>
        <strain evidence="1">K00500041</strain>
    </source>
</reference>